<dbReference type="EMBL" id="JAMKPW020000001">
    <property type="protein sequence ID" value="KAK8222049.1"/>
    <property type="molecule type" value="Genomic_DNA"/>
</dbReference>
<evidence type="ECO:0000313" key="1">
    <source>
        <dbReference type="EMBL" id="KAK8222049.1"/>
    </source>
</evidence>
<protein>
    <submittedName>
        <fullName evidence="1">Uncharacterized protein</fullName>
    </submittedName>
</protein>
<comment type="caution">
    <text evidence="1">The sequence shown here is derived from an EMBL/GenBank/DDBJ whole genome shotgun (WGS) entry which is preliminary data.</text>
</comment>
<keyword evidence="2" id="KW-1185">Reference proteome</keyword>
<gene>
    <name evidence="1" type="ORF">M8818_000217</name>
</gene>
<evidence type="ECO:0000313" key="2">
    <source>
        <dbReference type="Proteomes" id="UP001320706"/>
    </source>
</evidence>
<proteinExistence type="predicted"/>
<dbReference type="Proteomes" id="UP001320706">
    <property type="component" value="Unassembled WGS sequence"/>
</dbReference>
<organism evidence="1 2">
    <name type="scientific">Zalaria obscura</name>
    <dbReference type="NCBI Taxonomy" id="2024903"/>
    <lineage>
        <taxon>Eukaryota</taxon>
        <taxon>Fungi</taxon>
        <taxon>Dikarya</taxon>
        <taxon>Ascomycota</taxon>
        <taxon>Pezizomycotina</taxon>
        <taxon>Dothideomycetes</taxon>
        <taxon>Dothideomycetidae</taxon>
        <taxon>Dothideales</taxon>
        <taxon>Zalariaceae</taxon>
        <taxon>Zalaria</taxon>
    </lineage>
</organism>
<sequence>MAPMWRTVTARPRIERYYTEFPRTYPDAPTNVLFISFMKALCRDLRNGVPRTERTLPSSELLEGLMRAMCERCDWESWMGETVLHQILMEEIPDMYEEEVEDIEVEDFKVWGINPYEGGPTVGDRIPGYLVLEFKPRPDDDEAIVNGMNQESYMPLGTKREMKHCIDDMQELLVAASVAILDRMLLELLCDELVRMHITWPNEKLRWLIHEFDSGVGLRFLYDVVVNALGAEWFDLPFDAQGELPSIPPLSAGELAVRPEILEFFEARGFTVVPTHAVNGVVNGVVHSDEDSDLEEHH</sequence>
<reference evidence="1" key="1">
    <citation type="submission" date="2024-02" db="EMBL/GenBank/DDBJ databases">
        <title>Metagenome Assembled Genome of Zalaria obscura JY119.</title>
        <authorList>
            <person name="Vighnesh L."/>
            <person name="Jagadeeshwari U."/>
            <person name="Venkata Ramana C."/>
            <person name="Sasikala C."/>
        </authorList>
    </citation>
    <scope>NUCLEOTIDE SEQUENCE</scope>
    <source>
        <strain evidence="1">JY119</strain>
    </source>
</reference>
<name>A0ACC3SPG7_9PEZI</name>
<accession>A0ACC3SPG7</accession>